<reference evidence="1" key="1">
    <citation type="submission" date="2019-09" db="EMBL/GenBank/DDBJ databases">
        <authorList>
            <person name="Needham M D."/>
        </authorList>
    </citation>
    <scope>NUCLEOTIDE SEQUENCE</scope>
</reference>
<accession>A0A5E8CK45</accession>
<sequence length="115" mass="13536">MTILLKCILLILFNFEFINGLNNNSKFNNILNNNDLLNDFIDLNGYDMRYSLVEEKDYTIYESIKKNDVLSLLENPALSNDRKIDIINEHDIFNNYIRFNLLAGGLFDDFEFVIE</sequence>
<proteinExistence type="predicted"/>
<organism evidence="1">
    <name type="scientific">seawater metagenome</name>
    <dbReference type="NCBI Taxonomy" id="1561972"/>
    <lineage>
        <taxon>unclassified sequences</taxon>
        <taxon>metagenomes</taxon>
        <taxon>ecological metagenomes</taxon>
    </lineage>
</organism>
<protein>
    <submittedName>
        <fullName evidence="1">Uncharacterized protein</fullName>
    </submittedName>
</protein>
<dbReference type="AlphaFoldDB" id="A0A5E8CK45"/>
<evidence type="ECO:0000313" key="1">
    <source>
        <dbReference type="EMBL" id="VVU95708.1"/>
    </source>
</evidence>
<gene>
    <name evidence="1" type="ORF">CPAV1605_1463</name>
</gene>
<dbReference type="EMBL" id="CABVLZ010000008">
    <property type="protein sequence ID" value="VVU95708.1"/>
    <property type="molecule type" value="Genomic_DNA"/>
</dbReference>
<name>A0A5E8CK45_9ZZZZ</name>